<accession>A0A3G8LVH2</accession>
<dbReference type="Proteomes" id="UP000278035">
    <property type="component" value="Chromosome"/>
</dbReference>
<dbReference type="EMBL" id="CP034015">
    <property type="protein sequence ID" value="AZG73384.1"/>
    <property type="molecule type" value="Genomic_DNA"/>
</dbReference>
<sequence length="68" mass="7463">MGSAAMIMWSVLFGAIGMGYFVYGKRQRAIVPLCVGMALIVFPYFVASVTTLLIMGIILVAIPYFIRL</sequence>
<dbReference type="KEGG" id="slj:EGC82_11785"/>
<reference evidence="3" key="1">
    <citation type="submission" date="2018-11" db="EMBL/GenBank/DDBJ databases">
        <title>Shewanella sp. M2.</title>
        <authorList>
            <person name="Hwang Y.J."/>
            <person name="Hwang C.Y."/>
        </authorList>
    </citation>
    <scope>NUCLEOTIDE SEQUENCE [LARGE SCALE GENOMIC DNA]</scope>
    <source>
        <strain evidence="3">LMG 19866</strain>
    </source>
</reference>
<keyword evidence="3" id="KW-1185">Reference proteome</keyword>
<keyword evidence="1" id="KW-1133">Transmembrane helix</keyword>
<dbReference type="OrthoDB" id="9804360at2"/>
<name>A0A3G8LVH2_9GAMM</name>
<gene>
    <name evidence="2" type="ORF">EGC82_11785</name>
</gene>
<dbReference type="RefSeq" id="WP_124730937.1">
    <property type="nucleotide sequence ID" value="NZ_CBCSKC010000009.1"/>
</dbReference>
<feature type="transmembrane region" description="Helical" evidence="1">
    <location>
        <begin position="35"/>
        <end position="66"/>
    </location>
</feature>
<proteinExistence type="predicted"/>
<dbReference type="AlphaFoldDB" id="A0A3G8LVH2"/>
<evidence type="ECO:0000313" key="3">
    <source>
        <dbReference type="Proteomes" id="UP000278035"/>
    </source>
</evidence>
<keyword evidence="1" id="KW-0472">Membrane</keyword>
<organism evidence="2 3">
    <name type="scientific">Shewanella livingstonensis</name>
    <dbReference type="NCBI Taxonomy" id="150120"/>
    <lineage>
        <taxon>Bacteria</taxon>
        <taxon>Pseudomonadati</taxon>
        <taxon>Pseudomonadota</taxon>
        <taxon>Gammaproteobacteria</taxon>
        <taxon>Alteromonadales</taxon>
        <taxon>Shewanellaceae</taxon>
        <taxon>Shewanella</taxon>
    </lineage>
</organism>
<feature type="transmembrane region" description="Helical" evidence="1">
    <location>
        <begin position="6"/>
        <end position="23"/>
    </location>
</feature>
<keyword evidence="1" id="KW-0812">Transmembrane</keyword>
<evidence type="ECO:0000313" key="2">
    <source>
        <dbReference type="EMBL" id="AZG73384.1"/>
    </source>
</evidence>
<protein>
    <submittedName>
        <fullName evidence="2">Uncharacterized protein</fullName>
    </submittedName>
</protein>
<evidence type="ECO:0000256" key="1">
    <source>
        <dbReference type="SAM" id="Phobius"/>
    </source>
</evidence>